<dbReference type="Gene3D" id="3.40.50.720">
    <property type="entry name" value="NAD(P)-binding Rossmann-like Domain"/>
    <property type="match status" value="1"/>
</dbReference>
<dbReference type="PRINTS" id="PR00081">
    <property type="entry name" value="GDHRDH"/>
</dbReference>
<evidence type="ECO:0000256" key="1">
    <source>
        <dbReference type="ARBA" id="ARBA00006484"/>
    </source>
</evidence>
<dbReference type="GO" id="GO:0016616">
    <property type="term" value="F:oxidoreductase activity, acting on the CH-OH group of donors, NAD or NADP as acceptor"/>
    <property type="evidence" value="ECO:0007669"/>
    <property type="project" value="TreeGrafter"/>
</dbReference>
<dbReference type="InterPro" id="IPR020904">
    <property type="entry name" value="Sc_DH/Rdtase_CS"/>
</dbReference>
<dbReference type="AlphaFoldDB" id="A0A420YER3"/>
<dbReference type="GO" id="GO:0005737">
    <property type="term" value="C:cytoplasm"/>
    <property type="evidence" value="ECO:0007669"/>
    <property type="project" value="TreeGrafter"/>
</dbReference>
<keyword evidence="2" id="KW-0521">NADP</keyword>
<keyword evidence="3" id="KW-0560">Oxidoreductase</keyword>
<evidence type="ECO:0000256" key="2">
    <source>
        <dbReference type="ARBA" id="ARBA00022857"/>
    </source>
</evidence>
<dbReference type="EMBL" id="QVQW01000014">
    <property type="protein sequence ID" value="RKU46405.1"/>
    <property type="molecule type" value="Genomic_DNA"/>
</dbReference>
<dbReference type="Proteomes" id="UP000275385">
    <property type="component" value="Unassembled WGS sequence"/>
</dbReference>
<dbReference type="PANTHER" id="PTHR44229:SF4">
    <property type="entry name" value="15-HYDROXYPROSTAGLANDIN DEHYDROGENASE [NAD(+)]"/>
    <property type="match status" value="1"/>
</dbReference>
<accession>A0A420YER3</accession>
<protein>
    <submittedName>
        <fullName evidence="5">Uncharacterized protein</fullName>
    </submittedName>
</protein>
<gene>
    <name evidence="5" type="ORF">DL546_005479</name>
</gene>
<reference evidence="5 6" key="1">
    <citation type="submission" date="2018-08" db="EMBL/GenBank/DDBJ databases">
        <title>Draft genome of the lignicolous fungus Coniochaeta pulveracea.</title>
        <authorList>
            <person name="Borstlap C.J."/>
            <person name="De Witt R.N."/>
            <person name="Botha A."/>
            <person name="Volschenk H."/>
        </authorList>
    </citation>
    <scope>NUCLEOTIDE SEQUENCE [LARGE SCALE GENOMIC DNA]</scope>
    <source>
        <strain evidence="5 6">CAB683</strain>
    </source>
</reference>
<evidence type="ECO:0000256" key="3">
    <source>
        <dbReference type="ARBA" id="ARBA00023002"/>
    </source>
</evidence>
<dbReference type="OrthoDB" id="5371740at2759"/>
<dbReference type="STRING" id="177199.A0A420YER3"/>
<sequence length="274" mass="29079">MAASRSVIVTGGCSGIGLAMARHFTSQGHRVTILDVVSDEKGQETAEALSKNQAQAKAVFRRCNVASWEEQAAAFKEVYERNGSLDIVMANAGISERGATSAINLKEDTPSKPRLEVLDVNLNGVVYSVKLASHYMNKNKPSSTGSRGTIICTASNAGLYPFPISPLYAASKFAVIGLVRSLAKPLAGAGIQINALAPAVLETNIAPSKDLFGNMIVTPMETLVKGVAKFVEDTSLTGEVAEIHGNNVTLRPPHEIVDADSAKNLEEFYKLGYA</sequence>
<dbReference type="Pfam" id="PF00106">
    <property type="entry name" value="adh_short"/>
    <property type="match status" value="1"/>
</dbReference>
<evidence type="ECO:0000313" key="5">
    <source>
        <dbReference type="EMBL" id="RKU46405.1"/>
    </source>
</evidence>
<dbReference type="InterPro" id="IPR002347">
    <property type="entry name" value="SDR_fam"/>
</dbReference>
<dbReference type="PANTHER" id="PTHR44229">
    <property type="entry name" value="15-HYDROXYPROSTAGLANDIN DEHYDROGENASE [NAD(+)]"/>
    <property type="match status" value="1"/>
</dbReference>
<proteinExistence type="inferred from homology"/>
<dbReference type="PRINTS" id="PR00080">
    <property type="entry name" value="SDRFAMILY"/>
</dbReference>
<dbReference type="InterPro" id="IPR036291">
    <property type="entry name" value="NAD(P)-bd_dom_sf"/>
</dbReference>
<organism evidence="5 6">
    <name type="scientific">Coniochaeta pulveracea</name>
    <dbReference type="NCBI Taxonomy" id="177199"/>
    <lineage>
        <taxon>Eukaryota</taxon>
        <taxon>Fungi</taxon>
        <taxon>Dikarya</taxon>
        <taxon>Ascomycota</taxon>
        <taxon>Pezizomycotina</taxon>
        <taxon>Sordariomycetes</taxon>
        <taxon>Sordariomycetidae</taxon>
        <taxon>Coniochaetales</taxon>
        <taxon>Coniochaetaceae</taxon>
        <taxon>Coniochaeta</taxon>
    </lineage>
</organism>
<dbReference type="PROSITE" id="PS00061">
    <property type="entry name" value="ADH_SHORT"/>
    <property type="match status" value="1"/>
</dbReference>
<evidence type="ECO:0000313" key="6">
    <source>
        <dbReference type="Proteomes" id="UP000275385"/>
    </source>
</evidence>
<comment type="caution">
    <text evidence="5">The sequence shown here is derived from an EMBL/GenBank/DDBJ whole genome shotgun (WGS) entry which is preliminary data.</text>
</comment>
<evidence type="ECO:0000256" key="4">
    <source>
        <dbReference type="RuleBase" id="RU000363"/>
    </source>
</evidence>
<dbReference type="SUPFAM" id="SSF51735">
    <property type="entry name" value="NAD(P)-binding Rossmann-fold domains"/>
    <property type="match status" value="1"/>
</dbReference>
<keyword evidence="6" id="KW-1185">Reference proteome</keyword>
<comment type="similarity">
    <text evidence="1 4">Belongs to the short-chain dehydrogenases/reductases (SDR) family.</text>
</comment>
<name>A0A420YER3_9PEZI</name>